<reference evidence="4" key="1">
    <citation type="journal article" date="2017" name="Protist">
        <title>Diversity of the Photosynthetic Paulinella Species, with the Description of Paulinella micropora sp. nov. and the Chromatophore Genome Sequence for strain KR01.</title>
        <authorList>
            <person name="Lhee D."/>
            <person name="Yang E.C."/>
            <person name="Kim J.I."/>
            <person name="Nakayama T."/>
            <person name="Zuccarello G."/>
            <person name="Andersen R.A."/>
            <person name="Yoon H.S."/>
        </authorList>
    </citation>
    <scope>NUCLEOTIDE SEQUENCE</scope>
    <source>
        <strain evidence="4">KR01</strain>
    </source>
</reference>
<evidence type="ECO:0000256" key="2">
    <source>
        <dbReference type="SAM" id="SignalP"/>
    </source>
</evidence>
<keyword evidence="4" id="KW-0934">Plastid</keyword>
<keyword evidence="1" id="KW-0472">Membrane</keyword>
<feature type="transmembrane region" description="Helical" evidence="1">
    <location>
        <begin position="44"/>
        <end position="69"/>
    </location>
</feature>
<dbReference type="GO" id="GO:0004180">
    <property type="term" value="F:carboxypeptidase activity"/>
    <property type="evidence" value="ECO:0007669"/>
    <property type="project" value="UniProtKB-KW"/>
</dbReference>
<protein>
    <submittedName>
        <fullName evidence="4">Putative carboxypeptidase</fullName>
    </submittedName>
</protein>
<sequence>MRLLLINFCTLFSFFSVVLRNDIWHDIPVAHRSYNPHRRSFTSSRFIPVTLIGICSLCITLVFGSGVLVSDPNIVNSKRLPPPSSEGRLFGHFRYEEARKDQLTTIAPGIELRSAAATMFEVMKRDAEREGVNLQILSGFRSTNLQHSIFFDIKANRNQTAYERAKVSAPPGYSEHATGFAIDIGDGNDPDSNFSKSFENTLAFEWLQINANRYSFTLSFPPNNSQRIAYEPWHWRFEGSVEALEIFAPTRS</sequence>
<organism evidence="4">
    <name type="scientific">Paulinella micropora</name>
    <dbReference type="NCBI Taxonomy" id="1928728"/>
    <lineage>
        <taxon>Eukaryota</taxon>
        <taxon>Sar</taxon>
        <taxon>Rhizaria</taxon>
        <taxon>Cercozoa</taxon>
        <taxon>Imbricatea</taxon>
        <taxon>Silicofilosea</taxon>
        <taxon>Euglyphida</taxon>
        <taxon>Paulinellidae</taxon>
        <taxon>Paulinella</taxon>
    </lineage>
</organism>
<dbReference type="GO" id="GO:0006508">
    <property type="term" value="P:proteolysis"/>
    <property type="evidence" value="ECO:0007669"/>
    <property type="project" value="InterPro"/>
</dbReference>
<dbReference type="Gene3D" id="3.30.1380.10">
    <property type="match status" value="1"/>
</dbReference>
<feature type="chain" id="PRO_5012634408" evidence="2">
    <location>
        <begin position="21"/>
        <end position="252"/>
    </location>
</feature>
<keyword evidence="4" id="KW-0645">Protease</keyword>
<dbReference type="SUPFAM" id="SSF55166">
    <property type="entry name" value="Hedgehog/DD-peptidase"/>
    <property type="match status" value="1"/>
</dbReference>
<keyword evidence="4" id="KW-0378">Hydrolase</keyword>
<name>A0A1L5YBI3_9EUKA</name>
<dbReference type="CDD" id="cd14852">
    <property type="entry name" value="LD-carboxypeptidase"/>
    <property type="match status" value="1"/>
</dbReference>
<keyword evidence="1" id="KW-1133">Transmembrane helix</keyword>
<dbReference type="EMBL" id="KX897545">
    <property type="protein sequence ID" value="APP88051.1"/>
    <property type="molecule type" value="Genomic_DNA"/>
</dbReference>
<proteinExistence type="predicted"/>
<dbReference type="InterPro" id="IPR058193">
    <property type="entry name" value="VanY/YodJ_core_dom"/>
</dbReference>
<dbReference type="InterPro" id="IPR003709">
    <property type="entry name" value="VanY-like_core_dom"/>
</dbReference>
<dbReference type="Pfam" id="PF02557">
    <property type="entry name" value="VanY"/>
    <property type="match status" value="1"/>
</dbReference>
<dbReference type="InterPro" id="IPR009045">
    <property type="entry name" value="Zn_M74/Hedgehog-like"/>
</dbReference>
<dbReference type="AlphaFoldDB" id="A0A1L5YBI3"/>
<keyword evidence="2" id="KW-0732">Signal</keyword>
<keyword evidence="1" id="KW-0812">Transmembrane</keyword>
<accession>A0A1L5YBI3</accession>
<dbReference type="PANTHER" id="PTHR34385:SF1">
    <property type="entry name" value="PEPTIDOGLYCAN L-ALANYL-D-GLUTAMATE ENDOPEPTIDASE CWLK"/>
    <property type="match status" value="1"/>
</dbReference>
<gene>
    <name evidence="4" type="ORF">PCKR_256</name>
</gene>
<dbReference type="InterPro" id="IPR052179">
    <property type="entry name" value="DD-CPase-like"/>
</dbReference>
<evidence type="ECO:0000256" key="1">
    <source>
        <dbReference type="SAM" id="Phobius"/>
    </source>
</evidence>
<dbReference type="PANTHER" id="PTHR34385">
    <property type="entry name" value="D-ALANYL-D-ALANINE CARBOXYPEPTIDASE"/>
    <property type="match status" value="1"/>
</dbReference>
<feature type="domain" description="D-alanyl-D-alanine carboxypeptidase-like core" evidence="3">
    <location>
        <begin position="110"/>
        <end position="239"/>
    </location>
</feature>
<evidence type="ECO:0000313" key="4">
    <source>
        <dbReference type="EMBL" id="APP88051.1"/>
    </source>
</evidence>
<feature type="signal peptide" evidence="2">
    <location>
        <begin position="1"/>
        <end position="20"/>
    </location>
</feature>
<keyword evidence="4" id="KW-0121">Carboxypeptidase</keyword>
<evidence type="ECO:0000259" key="3">
    <source>
        <dbReference type="Pfam" id="PF02557"/>
    </source>
</evidence>
<geneLocation type="plastid" evidence="4"/>